<keyword evidence="2" id="KW-1185">Reference proteome</keyword>
<sequence>METVNSPNLPQLLPTPPNNFVLGTIKGQRPQTRFYHFTISKVQGAPDGVSKPMLVANGMSPGPTIEANQWDRIVVNVTNNLDTRTAIHWHGLYQNKTNYYDGTTGITECGIPPGQFLVYNFTLGEFYGTTWYHSHFSTQYTDGLTGALVIHPTDPAPKNIPKWDGEIMVQMTDVYHNFSQELLNAYLSPSGIDGTPGDEPVPDGGSLNGLGQYGGGGDYFNFTLEDDKTYRIRLVNSGSLAPIRFSIDYHPLTIIEVDGTFVKPYVVTGLTIAVAQRYSVLIHTNQTEGHGRYWMRTLLQSNMFTYVQPGQNVDIRGVLKYASGVKNQSLPSAGADPGVPSRKDIGDMDTASLVPAVVSRPPNPTRPYYVNFDFEDNANGVNLAYINGTSWTPLSGNTTLLKVRNAFLTSTTYAPVGGSVQPGDQFLLTEDSIQVVDLIIDNLDNGDHPFHLHGHTPWIMGVGTGRYQGQALNTANALRRDTMVIPADGYTVIRFITDNPGVWAFHCHLVWHMAAGLLMQINSLPTKTGQLDIPQVIIDQCNASAPGE</sequence>
<evidence type="ECO:0000313" key="1">
    <source>
        <dbReference type="EMBL" id="KAI0092238.1"/>
    </source>
</evidence>
<organism evidence="1 2">
    <name type="scientific">Irpex rosettiformis</name>
    <dbReference type="NCBI Taxonomy" id="378272"/>
    <lineage>
        <taxon>Eukaryota</taxon>
        <taxon>Fungi</taxon>
        <taxon>Dikarya</taxon>
        <taxon>Basidiomycota</taxon>
        <taxon>Agaricomycotina</taxon>
        <taxon>Agaricomycetes</taxon>
        <taxon>Polyporales</taxon>
        <taxon>Irpicaceae</taxon>
        <taxon>Irpex</taxon>
    </lineage>
</organism>
<protein>
    <submittedName>
        <fullName evidence="1">Multicopper oxidase 2A</fullName>
    </submittedName>
</protein>
<reference evidence="1" key="1">
    <citation type="journal article" date="2021" name="Environ. Microbiol.">
        <title>Gene family expansions and transcriptome signatures uncover fungal adaptations to wood decay.</title>
        <authorList>
            <person name="Hage H."/>
            <person name="Miyauchi S."/>
            <person name="Viragh M."/>
            <person name="Drula E."/>
            <person name="Min B."/>
            <person name="Chaduli D."/>
            <person name="Navarro D."/>
            <person name="Favel A."/>
            <person name="Norest M."/>
            <person name="Lesage-Meessen L."/>
            <person name="Balint B."/>
            <person name="Merenyi Z."/>
            <person name="de Eugenio L."/>
            <person name="Morin E."/>
            <person name="Martinez A.T."/>
            <person name="Baldrian P."/>
            <person name="Stursova M."/>
            <person name="Martinez M.J."/>
            <person name="Novotny C."/>
            <person name="Magnuson J.K."/>
            <person name="Spatafora J.W."/>
            <person name="Maurice S."/>
            <person name="Pangilinan J."/>
            <person name="Andreopoulos W."/>
            <person name="LaButti K."/>
            <person name="Hundley H."/>
            <person name="Na H."/>
            <person name="Kuo A."/>
            <person name="Barry K."/>
            <person name="Lipzen A."/>
            <person name="Henrissat B."/>
            <person name="Riley R."/>
            <person name="Ahrendt S."/>
            <person name="Nagy L.G."/>
            <person name="Grigoriev I.V."/>
            <person name="Martin F."/>
            <person name="Rosso M.N."/>
        </authorList>
    </citation>
    <scope>NUCLEOTIDE SEQUENCE</scope>
    <source>
        <strain evidence="1">CBS 384.51</strain>
    </source>
</reference>
<evidence type="ECO:0000313" key="2">
    <source>
        <dbReference type="Proteomes" id="UP001055072"/>
    </source>
</evidence>
<dbReference type="EMBL" id="MU274904">
    <property type="protein sequence ID" value="KAI0092238.1"/>
    <property type="molecule type" value="Genomic_DNA"/>
</dbReference>
<dbReference type="Proteomes" id="UP001055072">
    <property type="component" value="Unassembled WGS sequence"/>
</dbReference>
<gene>
    <name evidence="1" type="ORF">BDY19DRAFT_929034</name>
</gene>
<name>A0ACB8UD33_9APHY</name>
<comment type="caution">
    <text evidence="1">The sequence shown here is derived from an EMBL/GenBank/DDBJ whole genome shotgun (WGS) entry which is preliminary data.</text>
</comment>
<proteinExistence type="predicted"/>
<accession>A0ACB8UD33</accession>